<dbReference type="Gene3D" id="1.10.132.20">
    <property type="entry name" value="Ribosome-recycling factor"/>
    <property type="match status" value="1"/>
</dbReference>
<dbReference type="EMBL" id="FQNF01000030">
    <property type="protein sequence ID" value="SGZ39747.1"/>
    <property type="molecule type" value="Genomic_DNA"/>
</dbReference>
<dbReference type="AlphaFoldDB" id="A0A1L0B413"/>
<dbReference type="Pfam" id="PF01765">
    <property type="entry name" value="RRF"/>
    <property type="match status" value="1"/>
</dbReference>
<accession>A0A1L0B413</accession>
<name>A0A1L0B413_9ASCO</name>
<evidence type="ECO:0000313" key="3">
    <source>
        <dbReference type="Proteomes" id="UP000183365"/>
    </source>
</evidence>
<gene>
    <name evidence="2" type="ORF">HGUI_01947</name>
</gene>
<evidence type="ECO:0000313" key="2">
    <source>
        <dbReference type="EMBL" id="SGZ39747.1"/>
    </source>
</evidence>
<dbReference type="Proteomes" id="UP000183365">
    <property type="component" value="Unassembled WGS sequence"/>
</dbReference>
<keyword evidence="3" id="KW-1185">Reference proteome</keyword>
<dbReference type="InterPro" id="IPR036191">
    <property type="entry name" value="RRF_sf"/>
</dbReference>
<dbReference type="VEuPathDB" id="FungiDB:HGUI_01947"/>
<evidence type="ECO:0000259" key="1">
    <source>
        <dbReference type="Pfam" id="PF01765"/>
    </source>
</evidence>
<dbReference type="Gene3D" id="3.30.1360.40">
    <property type="match status" value="1"/>
</dbReference>
<feature type="domain" description="Ribosome recycling factor" evidence="1">
    <location>
        <begin position="99"/>
        <end position="241"/>
    </location>
</feature>
<organism evidence="2 3">
    <name type="scientific">Hanseniaspora guilliermondii</name>
    <dbReference type="NCBI Taxonomy" id="56406"/>
    <lineage>
        <taxon>Eukaryota</taxon>
        <taxon>Fungi</taxon>
        <taxon>Dikarya</taxon>
        <taxon>Ascomycota</taxon>
        <taxon>Saccharomycotina</taxon>
        <taxon>Saccharomycetes</taxon>
        <taxon>Saccharomycodales</taxon>
        <taxon>Saccharomycodaceae</taxon>
        <taxon>Hanseniaspora</taxon>
    </lineage>
</organism>
<reference evidence="3" key="1">
    <citation type="submission" date="2016-11" db="EMBL/GenBank/DDBJ databases">
        <authorList>
            <person name="Guldener U."/>
        </authorList>
    </citation>
    <scope>NUCLEOTIDE SEQUENCE [LARGE SCALE GENOMIC DNA]</scope>
</reference>
<protein>
    <recommendedName>
        <fullName evidence="1">Ribosome recycling factor domain-containing protein</fullName>
    </recommendedName>
</protein>
<proteinExistence type="predicted"/>
<dbReference type="SUPFAM" id="SSF55194">
    <property type="entry name" value="Ribosome recycling factor, RRF"/>
    <property type="match status" value="1"/>
</dbReference>
<sequence>MFALRLRTFSRIYKIQPRFVTPIVKHSIRSFCVTPIALKKASKGSKNDKSSKGAKSSKGNDEVVELFEESHYLELSKTFEVQGCKKFETLIEKKKGSLQADPKALELLKVENKVLRDIATATKKGNTLIISCFDKKDVDPVIAAFLKNFETLKLTPQKIPGSEQQLKCIIPPVTQSTKVEFNKAIKKDYETIYADTKKKFMDHKDLAVIKYHCKRNDSNAKSLMKVIEGYVSNVNENFKKVLKKNTFNDV</sequence>
<dbReference type="InterPro" id="IPR023584">
    <property type="entry name" value="Ribosome_recyc_fac_dom"/>
</dbReference>
<dbReference type="OrthoDB" id="407355at2759"/>